<reference evidence="1" key="1">
    <citation type="submission" date="2023-04" db="EMBL/GenBank/DDBJ databases">
        <title>A chromosome-level genome assembly of the parasitoid wasp Eretmocerus hayati.</title>
        <authorList>
            <person name="Zhong Y."/>
            <person name="Liu S."/>
            <person name="Liu Y."/>
        </authorList>
    </citation>
    <scope>NUCLEOTIDE SEQUENCE</scope>
    <source>
        <strain evidence="1">ZJU_SS_LIU_2023</strain>
    </source>
</reference>
<name>A0ACC2PD45_9HYME</name>
<dbReference type="EMBL" id="CM056742">
    <property type="protein sequence ID" value="KAJ8680998.1"/>
    <property type="molecule type" value="Genomic_DNA"/>
</dbReference>
<proteinExistence type="predicted"/>
<sequence length="290" mass="32962">MPSCDNTATFLTDNYGVLVLMLENKNYIRLALTPTTDHKLKCSQFVGKQSFVSSTYVVILMELVKIIIDNDVLIQVWNDIGDFDRLLQSIPSGTMARKHKIENVLTKSTIFTLESGFLAWTVVIINIAFWIVAICADMHYYDADLSSCLIFGSIYYSFSLNVIKFCWITFSIGNRFAKLGDLLSELTKNTNHQSSCKLKGHDLQTLHFFLLDTGKKWKKVYSWYLLLSISSLFYHATHVSYRVLSLIQECISDGTECHPLVTAGSLHWLGGYYIQLIAIFASCHFASREV</sequence>
<evidence type="ECO:0000313" key="2">
    <source>
        <dbReference type="Proteomes" id="UP001239111"/>
    </source>
</evidence>
<organism evidence="1 2">
    <name type="scientific">Eretmocerus hayati</name>
    <dbReference type="NCBI Taxonomy" id="131215"/>
    <lineage>
        <taxon>Eukaryota</taxon>
        <taxon>Metazoa</taxon>
        <taxon>Ecdysozoa</taxon>
        <taxon>Arthropoda</taxon>
        <taxon>Hexapoda</taxon>
        <taxon>Insecta</taxon>
        <taxon>Pterygota</taxon>
        <taxon>Neoptera</taxon>
        <taxon>Endopterygota</taxon>
        <taxon>Hymenoptera</taxon>
        <taxon>Apocrita</taxon>
        <taxon>Proctotrupomorpha</taxon>
        <taxon>Chalcidoidea</taxon>
        <taxon>Aphelinidae</taxon>
        <taxon>Aphelininae</taxon>
        <taxon>Eretmocerus</taxon>
    </lineage>
</organism>
<dbReference type="Proteomes" id="UP001239111">
    <property type="component" value="Chromosome 2"/>
</dbReference>
<evidence type="ECO:0000313" key="1">
    <source>
        <dbReference type="EMBL" id="KAJ8680998.1"/>
    </source>
</evidence>
<gene>
    <name evidence="1" type="ORF">QAD02_016785</name>
</gene>
<comment type="caution">
    <text evidence="1">The sequence shown here is derived from an EMBL/GenBank/DDBJ whole genome shotgun (WGS) entry which is preliminary data.</text>
</comment>
<accession>A0ACC2PD45</accession>
<keyword evidence="2" id="KW-1185">Reference proteome</keyword>
<protein>
    <submittedName>
        <fullName evidence="1">Uncharacterized protein</fullName>
    </submittedName>
</protein>